<evidence type="ECO:0000256" key="2">
    <source>
        <dbReference type="SAM" id="Phobius"/>
    </source>
</evidence>
<sequence>MIIPTPTTNLTLTAVPAATFVSQTTGAASAASFASLGINEILTIAFGIVASLTAVVAVMIGCMQLKRARSPRPAGDRRVNAGDDLELRPLGNHVRAASAPPAPGRNSEGSTPPGSNRMKNG</sequence>
<feature type="transmembrane region" description="Helical" evidence="2">
    <location>
        <begin position="40"/>
        <end position="62"/>
    </location>
</feature>
<keyword evidence="2" id="KW-1133">Transmembrane helix</keyword>
<feature type="compositionally biased region" description="Basic and acidic residues" evidence="1">
    <location>
        <begin position="74"/>
        <end position="87"/>
    </location>
</feature>
<accession>A0AAE0DB25</accession>
<evidence type="ECO:0000256" key="1">
    <source>
        <dbReference type="SAM" id="MobiDB-lite"/>
    </source>
</evidence>
<dbReference type="Proteomes" id="UP001281614">
    <property type="component" value="Unassembled WGS sequence"/>
</dbReference>
<dbReference type="AlphaFoldDB" id="A0AAE0DB25"/>
<comment type="caution">
    <text evidence="3">The sequence shown here is derived from an EMBL/GenBank/DDBJ whole genome shotgun (WGS) entry which is preliminary data.</text>
</comment>
<organism evidence="3 4">
    <name type="scientific">Colletotrichum kahawae</name>
    <name type="common">Coffee berry disease fungus</name>
    <dbReference type="NCBI Taxonomy" id="34407"/>
    <lineage>
        <taxon>Eukaryota</taxon>
        <taxon>Fungi</taxon>
        <taxon>Dikarya</taxon>
        <taxon>Ascomycota</taxon>
        <taxon>Pezizomycotina</taxon>
        <taxon>Sordariomycetes</taxon>
        <taxon>Hypocreomycetidae</taxon>
        <taxon>Glomerellales</taxon>
        <taxon>Glomerellaceae</taxon>
        <taxon>Colletotrichum</taxon>
        <taxon>Colletotrichum gloeosporioides species complex</taxon>
    </lineage>
</organism>
<gene>
    <name evidence="3" type="ORF">CKAH01_12564</name>
</gene>
<dbReference type="EMBL" id="VYYT01000030">
    <property type="protein sequence ID" value="KAK2776200.1"/>
    <property type="molecule type" value="Genomic_DNA"/>
</dbReference>
<keyword evidence="4" id="KW-1185">Reference proteome</keyword>
<reference evidence="3" key="1">
    <citation type="submission" date="2023-02" db="EMBL/GenBank/DDBJ databases">
        <title>Colletotrichum kahawae CIFC_Que2 genome sequencing and assembly.</title>
        <authorList>
            <person name="Baroncelli R."/>
        </authorList>
    </citation>
    <scope>NUCLEOTIDE SEQUENCE</scope>
    <source>
        <strain evidence="3">CIFC_Que2</strain>
    </source>
</reference>
<evidence type="ECO:0000313" key="3">
    <source>
        <dbReference type="EMBL" id="KAK2776200.1"/>
    </source>
</evidence>
<feature type="compositionally biased region" description="Polar residues" evidence="1">
    <location>
        <begin position="107"/>
        <end position="121"/>
    </location>
</feature>
<name>A0AAE0DB25_COLKA</name>
<evidence type="ECO:0000313" key="4">
    <source>
        <dbReference type="Proteomes" id="UP001281614"/>
    </source>
</evidence>
<keyword evidence="2" id="KW-0812">Transmembrane</keyword>
<proteinExistence type="predicted"/>
<keyword evidence="2" id="KW-0472">Membrane</keyword>
<feature type="region of interest" description="Disordered" evidence="1">
    <location>
        <begin position="67"/>
        <end position="121"/>
    </location>
</feature>
<protein>
    <submittedName>
        <fullName evidence="3">Uncharacterized protein</fullName>
    </submittedName>
</protein>